<feature type="domain" description="Glycosyl hydrolase family 30 TIM-barrel" evidence="5">
    <location>
        <begin position="70"/>
        <end position="327"/>
    </location>
</feature>
<keyword evidence="3 4" id="KW-0378">Hydrolase</keyword>
<dbReference type="RefSeq" id="WP_273173349.1">
    <property type="nucleotide sequence ID" value="NZ_JAAXZR010000018.1"/>
</dbReference>
<dbReference type="Proteomes" id="UP000767327">
    <property type="component" value="Unassembled WGS sequence"/>
</dbReference>
<dbReference type="GO" id="GO:0004348">
    <property type="term" value="F:glucosylceramidase activity"/>
    <property type="evidence" value="ECO:0007669"/>
    <property type="project" value="InterPro"/>
</dbReference>
<accession>A0A971CYM1</accession>
<dbReference type="InterPro" id="IPR013780">
    <property type="entry name" value="Glyco_hydro_b"/>
</dbReference>
<dbReference type="Gene3D" id="3.20.20.80">
    <property type="entry name" value="Glycosidases"/>
    <property type="match status" value="1"/>
</dbReference>
<evidence type="ECO:0000256" key="2">
    <source>
        <dbReference type="ARBA" id="ARBA00022729"/>
    </source>
</evidence>
<comment type="caution">
    <text evidence="7">The sequence shown here is derived from an EMBL/GenBank/DDBJ whole genome shotgun (WGS) entry which is preliminary data.</text>
</comment>
<evidence type="ECO:0000259" key="5">
    <source>
        <dbReference type="Pfam" id="PF02055"/>
    </source>
</evidence>
<evidence type="ECO:0000256" key="1">
    <source>
        <dbReference type="ARBA" id="ARBA00005382"/>
    </source>
</evidence>
<evidence type="ECO:0000256" key="4">
    <source>
        <dbReference type="RuleBase" id="RU361188"/>
    </source>
</evidence>
<keyword evidence="2" id="KW-0732">Signal</keyword>
<evidence type="ECO:0000259" key="6">
    <source>
        <dbReference type="Pfam" id="PF17189"/>
    </source>
</evidence>
<gene>
    <name evidence="7" type="ORF">GXW98_04335</name>
</gene>
<dbReference type="Pfam" id="PF17189">
    <property type="entry name" value="Glyco_hydro_30C"/>
    <property type="match status" value="1"/>
</dbReference>
<evidence type="ECO:0000313" key="8">
    <source>
        <dbReference type="Proteomes" id="UP000767327"/>
    </source>
</evidence>
<comment type="similarity">
    <text evidence="1 4">Belongs to the glycosyl hydrolase 30 family.</text>
</comment>
<dbReference type="AlphaFoldDB" id="A0A971CYM1"/>
<sequence length="475" mass="52903">MSRREKDAVVDMSAVKTADTRGVGVGRARAWLSTDAGHMMQAVSLDGDAPAEAAHEVPLEIDHARRFQSILGFGASFTDSSAFLVNGLDASARQEVMRRLFSRRHGIGLSLLRNPMGACDYSRWVYSYDDMSGGATDEDMRHFSIRHDLADIVPLTKEAMDLNPDLRLIASPWSAPGWMKDSGTMITGSLLKRWYSAYARYFVRFIQAYRGQGIAVHALTVQNEPLFEPPHYPGMPMSAAEELEFVTSFLRPALERAGLSPEIWGYDHNWDHPEYPAHLLEHGRKAFDGIAWHWYGGEAARQSELSRRYDDAPVYFTEGSGGDWIPAFGPAFGNLMRTGIEILRHRSRSLMLWNIALDRRNGPVVPGFGRSTCRGLLRISRGAKVEYTLDYWGLAHFSSVIAAGAVRVESTQSGSLRSLVCDNPDGTTAMVLFNDGNRPVDVRVKDGELDTLCRLPSQSAMTLLARVSTWREGER</sequence>
<name>A0A971CYM1_9BIFI</name>
<dbReference type="SUPFAM" id="SSF51445">
    <property type="entry name" value="(Trans)glycosidases"/>
    <property type="match status" value="1"/>
</dbReference>
<dbReference type="InterPro" id="IPR001139">
    <property type="entry name" value="Glyco_hydro_30"/>
</dbReference>
<organism evidence="7 8">
    <name type="scientific">Bifidobacterium crudilactis</name>
    <dbReference type="NCBI Taxonomy" id="327277"/>
    <lineage>
        <taxon>Bacteria</taxon>
        <taxon>Bacillati</taxon>
        <taxon>Actinomycetota</taxon>
        <taxon>Actinomycetes</taxon>
        <taxon>Bifidobacteriales</taxon>
        <taxon>Bifidobacteriaceae</taxon>
        <taxon>Bifidobacterium</taxon>
    </lineage>
</organism>
<evidence type="ECO:0000313" key="7">
    <source>
        <dbReference type="EMBL" id="NLT79500.1"/>
    </source>
</evidence>
<dbReference type="Gene3D" id="2.60.40.1180">
    <property type="entry name" value="Golgi alpha-mannosidase II"/>
    <property type="match status" value="1"/>
</dbReference>
<dbReference type="PRINTS" id="PR00843">
    <property type="entry name" value="GLHYDRLASE30"/>
</dbReference>
<evidence type="ECO:0000256" key="3">
    <source>
        <dbReference type="ARBA" id="ARBA00022801"/>
    </source>
</evidence>
<keyword evidence="4" id="KW-0326">Glycosidase</keyword>
<dbReference type="InterPro" id="IPR017853">
    <property type="entry name" value="GH"/>
</dbReference>
<feature type="domain" description="Glycosyl hydrolase family 30 beta sandwich" evidence="6">
    <location>
        <begin position="404"/>
        <end position="463"/>
    </location>
</feature>
<dbReference type="GO" id="GO:0006680">
    <property type="term" value="P:glucosylceramide catabolic process"/>
    <property type="evidence" value="ECO:0007669"/>
    <property type="project" value="TreeGrafter"/>
</dbReference>
<reference evidence="7" key="1">
    <citation type="journal article" date="2020" name="Biotechnol. Biofuels">
        <title>New insights from the biogas microbiome by comprehensive genome-resolved metagenomics of nearly 1600 species originating from multiple anaerobic digesters.</title>
        <authorList>
            <person name="Campanaro S."/>
            <person name="Treu L."/>
            <person name="Rodriguez-R L.M."/>
            <person name="Kovalovszki A."/>
            <person name="Ziels R.M."/>
            <person name="Maus I."/>
            <person name="Zhu X."/>
            <person name="Kougias P.G."/>
            <person name="Basile A."/>
            <person name="Luo G."/>
            <person name="Schluter A."/>
            <person name="Konstantinidis K.T."/>
            <person name="Angelidaki I."/>
        </authorList>
    </citation>
    <scope>NUCLEOTIDE SEQUENCE</scope>
    <source>
        <strain evidence="7">AS01afH2WH_6</strain>
    </source>
</reference>
<dbReference type="Pfam" id="PF02055">
    <property type="entry name" value="Glyco_hydro_30"/>
    <property type="match status" value="1"/>
</dbReference>
<dbReference type="PANTHER" id="PTHR11069">
    <property type="entry name" value="GLUCOSYLCERAMIDASE"/>
    <property type="match status" value="1"/>
</dbReference>
<protein>
    <submittedName>
        <fullName evidence="7">Glycosyl hydrolase</fullName>
    </submittedName>
</protein>
<dbReference type="PANTHER" id="PTHR11069:SF23">
    <property type="entry name" value="LYSOSOMAL ACID GLUCOSYLCERAMIDASE"/>
    <property type="match status" value="1"/>
</dbReference>
<reference evidence="7" key="2">
    <citation type="submission" date="2020-01" db="EMBL/GenBank/DDBJ databases">
        <authorList>
            <person name="Campanaro S."/>
        </authorList>
    </citation>
    <scope>NUCLEOTIDE SEQUENCE</scope>
    <source>
        <strain evidence="7">AS01afH2WH_6</strain>
    </source>
</reference>
<dbReference type="GO" id="GO:0016020">
    <property type="term" value="C:membrane"/>
    <property type="evidence" value="ECO:0007669"/>
    <property type="project" value="GOC"/>
</dbReference>
<dbReference type="EMBL" id="JAAXZR010000018">
    <property type="protein sequence ID" value="NLT79500.1"/>
    <property type="molecule type" value="Genomic_DNA"/>
</dbReference>
<dbReference type="InterPro" id="IPR033452">
    <property type="entry name" value="GH30_C"/>
</dbReference>
<proteinExistence type="inferred from homology"/>
<dbReference type="InterPro" id="IPR033453">
    <property type="entry name" value="Glyco_hydro_30_TIM-barrel"/>
</dbReference>